<keyword evidence="2" id="KW-0472">Membrane</keyword>
<proteinExistence type="predicted"/>
<evidence type="ECO:0000256" key="1">
    <source>
        <dbReference type="SAM" id="Coils"/>
    </source>
</evidence>
<protein>
    <recommendedName>
        <fullName evidence="5">Chromosome segregation protein SMC</fullName>
    </recommendedName>
</protein>
<accession>A0ABV8NJQ7</accession>
<reference evidence="4" key="1">
    <citation type="journal article" date="2019" name="Int. J. Syst. Evol. Microbiol.">
        <title>The Global Catalogue of Microorganisms (GCM) 10K type strain sequencing project: providing services to taxonomists for standard genome sequencing and annotation.</title>
        <authorList>
            <consortium name="The Broad Institute Genomics Platform"/>
            <consortium name="The Broad Institute Genome Sequencing Center for Infectious Disease"/>
            <person name="Wu L."/>
            <person name="Ma J."/>
        </authorList>
    </citation>
    <scope>NUCLEOTIDE SEQUENCE [LARGE SCALE GENOMIC DNA]</scope>
    <source>
        <strain evidence="4">CCM 8689</strain>
    </source>
</reference>
<name>A0ABV8NJQ7_9SPHI</name>
<keyword evidence="1" id="KW-0175">Coiled coil</keyword>
<dbReference type="RefSeq" id="WP_378959351.1">
    <property type="nucleotide sequence ID" value="NZ_JBHRXC010000016.1"/>
</dbReference>
<keyword evidence="2" id="KW-0812">Transmembrane</keyword>
<feature type="coiled-coil region" evidence="1">
    <location>
        <begin position="42"/>
        <end position="167"/>
    </location>
</feature>
<evidence type="ECO:0000256" key="2">
    <source>
        <dbReference type="SAM" id="Phobius"/>
    </source>
</evidence>
<keyword evidence="2" id="KW-1133">Transmembrane helix</keyword>
<comment type="caution">
    <text evidence="3">The sequence shown here is derived from an EMBL/GenBank/DDBJ whole genome shotgun (WGS) entry which is preliminary data.</text>
</comment>
<gene>
    <name evidence="3" type="ORF">ACFOUY_04895</name>
</gene>
<keyword evidence="4" id="KW-1185">Reference proteome</keyword>
<dbReference type="Proteomes" id="UP001595792">
    <property type="component" value="Unassembled WGS sequence"/>
</dbReference>
<evidence type="ECO:0008006" key="5">
    <source>
        <dbReference type="Google" id="ProtNLM"/>
    </source>
</evidence>
<organism evidence="3 4">
    <name type="scientific">Pedobacter jamesrossensis</name>
    <dbReference type="NCBI Taxonomy" id="1908238"/>
    <lineage>
        <taxon>Bacteria</taxon>
        <taxon>Pseudomonadati</taxon>
        <taxon>Bacteroidota</taxon>
        <taxon>Sphingobacteriia</taxon>
        <taxon>Sphingobacteriales</taxon>
        <taxon>Sphingobacteriaceae</taxon>
        <taxon>Pedobacter</taxon>
    </lineage>
</organism>
<sequence length="300" mass="33913">MEPQNVNKGDRNKIYFLIIVIAALIGTNGYLFFKDRQQGERLVTVSTEKDKLRLEVEKIEVELDKVNALNLDLNDKLVDEQKLARQKIAELKLALEKGEITQAELDKAQTQIEELKTFIKNYNDQIIQLQKENIFLKTARDSLENSVKSANDKANNLASENSNLNAKVKVAAALKAQNAEIIAFRTKSSGKKIEVTKSSTAEKLSVRFTVTPNELAEKGHHNIFLRVFDPAGNLLANENNRFEADGQEMQFTHSVFINYNNDSSTYTIDWANPKPFIKGIYTVILYTDGTTMGKAQLELR</sequence>
<feature type="transmembrane region" description="Helical" evidence="2">
    <location>
        <begin position="14"/>
        <end position="33"/>
    </location>
</feature>
<evidence type="ECO:0000313" key="4">
    <source>
        <dbReference type="Proteomes" id="UP001595792"/>
    </source>
</evidence>
<evidence type="ECO:0000313" key="3">
    <source>
        <dbReference type="EMBL" id="MFC4196023.1"/>
    </source>
</evidence>
<dbReference type="EMBL" id="JBHSBY010000030">
    <property type="protein sequence ID" value="MFC4196023.1"/>
    <property type="molecule type" value="Genomic_DNA"/>
</dbReference>